<name>A0A839K3Z8_9FIRM</name>
<protein>
    <submittedName>
        <fullName evidence="8">Cellulose biosynthesis cyclic di-GMP-binding regulatory protein BcsB</fullName>
    </submittedName>
</protein>
<feature type="transmembrane region" description="Helical" evidence="6">
    <location>
        <begin position="735"/>
        <end position="757"/>
    </location>
</feature>
<comment type="subcellular location">
    <subcellularLocation>
        <location evidence="1">Cell membrane</location>
        <topology evidence="1">Single-pass membrane protein</topology>
    </subcellularLocation>
</comment>
<keyword evidence="7" id="KW-0732">Signal</keyword>
<evidence type="ECO:0000256" key="4">
    <source>
        <dbReference type="ARBA" id="ARBA00022989"/>
    </source>
</evidence>
<proteinExistence type="predicted"/>
<dbReference type="RefSeq" id="WP_228353910.1">
    <property type="nucleotide sequence ID" value="NZ_JACEGA010000001.1"/>
</dbReference>
<evidence type="ECO:0000256" key="1">
    <source>
        <dbReference type="ARBA" id="ARBA00004162"/>
    </source>
</evidence>
<dbReference type="Gene3D" id="2.60.120.260">
    <property type="entry name" value="Galactose-binding domain-like"/>
    <property type="match status" value="2"/>
</dbReference>
<comment type="caution">
    <text evidence="8">The sequence shown here is derived from an EMBL/GenBank/DDBJ whole genome shotgun (WGS) entry which is preliminary data.</text>
</comment>
<keyword evidence="4 6" id="KW-1133">Transmembrane helix</keyword>
<dbReference type="PANTHER" id="PTHR39083">
    <property type="entry name" value="CYCLIC DI-GMP-BINDING PROTEIN"/>
    <property type="match status" value="1"/>
</dbReference>
<keyword evidence="3 6" id="KW-0812">Transmembrane</keyword>
<gene>
    <name evidence="8" type="ORF">H0486_15725</name>
</gene>
<keyword evidence="9" id="KW-1185">Reference proteome</keyword>
<feature type="signal peptide" evidence="7">
    <location>
        <begin position="1"/>
        <end position="37"/>
    </location>
</feature>
<dbReference type="EMBL" id="JACEGA010000001">
    <property type="protein sequence ID" value="MBB2184330.1"/>
    <property type="molecule type" value="Genomic_DNA"/>
</dbReference>
<organism evidence="8 9">
    <name type="scientific">Variimorphobacter saccharofermentans</name>
    <dbReference type="NCBI Taxonomy" id="2755051"/>
    <lineage>
        <taxon>Bacteria</taxon>
        <taxon>Bacillati</taxon>
        <taxon>Bacillota</taxon>
        <taxon>Clostridia</taxon>
        <taxon>Lachnospirales</taxon>
        <taxon>Lachnospiraceae</taxon>
        <taxon>Variimorphobacter</taxon>
    </lineage>
</organism>
<evidence type="ECO:0000313" key="9">
    <source>
        <dbReference type="Proteomes" id="UP000574276"/>
    </source>
</evidence>
<dbReference type="Pfam" id="PF03170">
    <property type="entry name" value="BcsB"/>
    <property type="match status" value="1"/>
</dbReference>
<keyword evidence="5 6" id="KW-0472">Membrane</keyword>
<evidence type="ECO:0000256" key="7">
    <source>
        <dbReference type="SAM" id="SignalP"/>
    </source>
</evidence>
<feature type="chain" id="PRO_5039071011" evidence="7">
    <location>
        <begin position="38"/>
        <end position="770"/>
    </location>
</feature>
<dbReference type="GO" id="GO:0005886">
    <property type="term" value="C:plasma membrane"/>
    <property type="evidence" value="ECO:0007669"/>
    <property type="project" value="UniProtKB-SubCell"/>
</dbReference>
<evidence type="ECO:0000256" key="2">
    <source>
        <dbReference type="ARBA" id="ARBA00022475"/>
    </source>
</evidence>
<dbReference type="AlphaFoldDB" id="A0A839K3Z8"/>
<dbReference type="PANTHER" id="PTHR39083:SF1">
    <property type="entry name" value="CYCLIC DI-GMP-BINDING PROTEIN"/>
    <property type="match status" value="1"/>
</dbReference>
<evidence type="ECO:0000313" key="8">
    <source>
        <dbReference type="EMBL" id="MBB2184330.1"/>
    </source>
</evidence>
<keyword evidence="2" id="KW-1003">Cell membrane</keyword>
<evidence type="ECO:0000256" key="5">
    <source>
        <dbReference type="ARBA" id="ARBA00023136"/>
    </source>
</evidence>
<dbReference type="Proteomes" id="UP000574276">
    <property type="component" value="Unassembled WGS sequence"/>
</dbReference>
<sequence length="770" mass="86327">MEKGILNERNNAMRKTVHKVISILCCILMFITTQAHTALATADISPISVNTGTENIEDTEEMSSKEEAYEQILESDPYEATKPNTVKPEIPDTTYQNYFSFDSSRVLKGIFSSTSFYFSIPKYWDTRFVYTVIEYNTSKLITEEVPASLTFMVNNTPVYSCNVSYQEGRTQLVYVTIPIELLKEGYNVLEAVSYVRMYDTEGCTEDQSWSSWINISEDSYVYAGYELIEDNNQISFFPYPFVSTVNPTGEGTAILVSDQSDNSEIAAAMYLMAGMSSHTSEENKISVGLYKDAQANKAKNRIVISLTENLPEELRLLLNDEKVSLSDLSNRVMVKRVKDERQNAMLLIVSDQKENLMEAVHMLLDEERLSQEKISTAYVKANSASLAAEAKELNQLIVGNYKIKDLIGSGITYIGPFHHEEILYLPFGKDYVLSSAGKISLKFRYSENLDFNRSLITVYWGDVPIASKKLLKEYAAGDELTFTMPADVVGTSATSIKIAFDLEIRDLFCTMRDDRMPWAYVTEDSVLYLPSKELTKLSFQHFPSPYQIGGTLSDVMLITSDEPDSRELDLLGKVVALCGENTKAYGDLKVIRANEFTEADSNYNIITVGTSTDNHFLKSINDQLYFAYNESGNAFLSNSTLILSDHYAKEIATFQLLKSPFASQRAILAVGGTGEDTLEQAKLLLASKKERAGLKGDCVLLDSDLELKTFEFMIEEDGNNRPSIGEFVKENKQPVVFTVMAIAAMGMLLLAAVLILLRARSHDKKEDKSE</sequence>
<evidence type="ECO:0000256" key="6">
    <source>
        <dbReference type="SAM" id="Phobius"/>
    </source>
</evidence>
<dbReference type="InterPro" id="IPR018513">
    <property type="entry name" value="Cell_synthase_bac"/>
</dbReference>
<reference evidence="8 9" key="1">
    <citation type="submission" date="2020-07" db="EMBL/GenBank/DDBJ databases">
        <title>Characterization and genome sequencing of isolate MD1, a novel member within the family Lachnospiraceae.</title>
        <authorList>
            <person name="Rettenmaier R."/>
            <person name="Di Bello L."/>
            <person name="Zinser C."/>
            <person name="Scheitz K."/>
            <person name="Liebl W."/>
            <person name="Zverlov V."/>
        </authorList>
    </citation>
    <scope>NUCLEOTIDE SEQUENCE [LARGE SCALE GENOMIC DNA]</scope>
    <source>
        <strain evidence="8 9">MD1</strain>
    </source>
</reference>
<evidence type="ECO:0000256" key="3">
    <source>
        <dbReference type="ARBA" id="ARBA00022692"/>
    </source>
</evidence>
<accession>A0A839K3Z8</accession>
<dbReference type="GO" id="GO:0006011">
    <property type="term" value="P:UDP-alpha-D-glucose metabolic process"/>
    <property type="evidence" value="ECO:0007669"/>
    <property type="project" value="InterPro"/>
</dbReference>